<organism evidence="12 13">
    <name type="scientific">Candidatus Buchananbacteria bacterium RIFCSPHIGHO2_01_FULL_39_14</name>
    <dbReference type="NCBI Taxonomy" id="1797532"/>
    <lineage>
        <taxon>Bacteria</taxon>
        <taxon>Candidatus Buchananiibacteriota</taxon>
    </lineage>
</organism>
<keyword evidence="3 7" id="KW-0694">RNA-binding</keyword>
<dbReference type="PANTHER" id="PTHR13501:SF8">
    <property type="entry name" value="LARGE RIBOSOMAL SUBUNIT PROTEIN UL22M"/>
    <property type="match status" value="1"/>
</dbReference>
<reference evidence="12 13" key="1">
    <citation type="journal article" date="2016" name="Nat. Commun.">
        <title>Thousands of microbial genomes shed light on interconnected biogeochemical processes in an aquifer system.</title>
        <authorList>
            <person name="Anantharaman K."/>
            <person name="Brown C.T."/>
            <person name="Hug L.A."/>
            <person name="Sharon I."/>
            <person name="Castelle C.J."/>
            <person name="Probst A.J."/>
            <person name="Thomas B.C."/>
            <person name="Singh A."/>
            <person name="Wilkins M.J."/>
            <person name="Karaoz U."/>
            <person name="Brodie E.L."/>
            <person name="Williams K.H."/>
            <person name="Hubbard S.S."/>
            <person name="Banfield J.F."/>
        </authorList>
    </citation>
    <scope>NUCLEOTIDE SEQUENCE [LARGE SCALE GENOMIC DNA]</scope>
</reference>
<dbReference type="SUPFAM" id="SSF54843">
    <property type="entry name" value="Ribosomal protein L22"/>
    <property type="match status" value="1"/>
</dbReference>
<evidence type="ECO:0000256" key="9">
    <source>
        <dbReference type="RuleBase" id="RU004006"/>
    </source>
</evidence>
<dbReference type="NCBIfam" id="TIGR01044">
    <property type="entry name" value="rplV_bact"/>
    <property type="match status" value="1"/>
</dbReference>
<gene>
    <name evidence="7" type="primary">rplV</name>
    <name evidence="12" type="ORF">A2729_06000</name>
</gene>
<dbReference type="EMBL" id="MHIB01000017">
    <property type="protein sequence ID" value="OGY44339.1"/>
    <property type="molecule type" value="Genomic_DNA"/>
</dbReference>
<dbReference type="InterPro" id="IPR005727">
    <property type="entry name" value="Ribosomal_uL22_bac/chlpt-type"/>
</dbReference>
<dbReference type="InterPro" id="IPR036394">
    <property type="entry name" value="Ribosomal_uL22_sf"/>
</dbReference>
<accession>A0A1G1XW86</accession>
<evidence type="ECO:0000256" key="4">
    <source>
        <dbReference type="ARBA" id="ARBA00022980"/>
    </source>
</evidence>
<dbReference type="CDD" id="cd00336">
    <property type="entry name" value="Ribosomal_L22"/>
    <property type="match status" value="1"/>
</dbReference>
<dbReference type="Pfam" id="PF00237">
    <property type="entry name" value="Ribosomal_L22"/>
    <property type="match status" value="1"/>
</dbReference>
<keyword evidence="4 7" id="KW-0689">Ribosomal protein</keyword>
<evidence type="ECO:0000256" key="7">
    <source>
        <dbReference type="HAMAP-Rule" id="MF_01331"/>
    </source>
</evidence>
<evidence type="ECO:0000256" key="5">
    <source>
        <dbReference type="ARBA" id="ARBA00023274"/>
    </source>
</evidence>
<keyword evidence="5 7" id="KW-0687">Ribonucleoprotein</keyword>
<name>A0A1G1XW86_9BACT</name>
<dbReference type="STRING" id="1797532.A2729_06000"/>
<evidence type="ECO:0000256" key="2">
    <source>
        <dbReference type="ARBA" id="ARBA00022730"/>
    </source>
</evidence>
<dbReference type="Gene3D" id="3.90.470.10">
    <property type="entry name" value="Ribosomal protein L22/L17"/>
    <property type="match status" value="1"/>
</dbReference>
<evidence type="ECO:0000256" key="1">
    <source>
        <dbReference type="ARBA" id="ARBA00009451"/>
    </source>
</evidence>
<dbReference type="PANTHER" id="PTHR13501">
    <property type="entry name" value="CHLOROPLAST 50S RIBOSOMAL PROTEIN L22-RELATED"/>
    <property type="match status" value="1"/>
</dbReference>
<dbReference type="InterPro" id="IPR001063">
    <property type="entry name" value="Ribosomal_uL22"/>
</dbReference>
<evidence type="ECO:0000256" key="6">
    <source>
        <dbReference type="ARBA" id="ARBA00035207"/>
    </source>
</evidence>
<proteinExistence type="inferred from homology"/>
<protein>
    <recommendedName>
        <fullName evidence="6 7">Large ribosomal subunit protein uL22</fullName>
    </recommendedName>
</protein>
<dbReference type="GO" id="GO:0006412">
    <property type="term" value="P:translation"/>
    <property type="evidence" value="ECO:0007669"/>
    <property type="project" value="UniProtKB-UniRule"/>
</dbReference>
<comment type="caution">
    <text evidence="12">The sequence shown here is derived from an EMBL/GenBank/DDBJ whole genome shotgun (WGS) entry which is preliminary data.</text>
</comment>
<comment type="similarity">
    <text evidence="1 7 8">Belongs to the universal ribosomal protein uL22 family.</text>
</comment>
<comment type="function">
    <text evidence="7">The globular domain of the protein is located near the polypeptide exit tunnel on the outside of the subunit, while an extended beta-hairpin is found that lines the wall of the exit tunnel in the center of the 70S ribosome.</text>
</comment>
<dbReference type="GO" id="GO:0019843">
    <property type="term" value="F:rRNA binding"/>
    <property type="evidence" value="ECO:0007669"/>
    <property type="project" value="UniProtKB-UniRule"/>
</dbReference>
<dbReference type="GO" id="GO:0022625">
    <property type="term" value="C:cytosolic large ribosomal subunit"/>
    <property type="evidence" value="ECO:0007669"/>
    <property type="project" value="TreeGrafter"/>
</dbReference>
<feature type="region of interest" description="Disordered" evidence="11">
    <location>
        <begin position="111"/>
        <end position="159"/>
    </location>
</feature>
<evidence type="ECO:0000256" key="8">
    <source>
        <dbReference type="RuleBase" id="RU004005"/>
    </source>
</evidence>
<feature type="compositionally biased region" description="Basic and acidic residues" evidence="11">
    <location>
        <begin position="128"/>
        <end position="158"/>
    </location>
</feature>
<comment type="function">
    <text evidence="7 10">This protein binds specifically to 23S rRNA; its binding is stimulated by other ribosomal proteins, e.g., L4, L17, and L20. It is important during the early stages of 50S assembly. It makes multiple contacts with different domains of the 23S rRNA in the assembled 50S subunit and ribosome.</text>
</comment>
<sequence length="169" mass="19368">MLNYLRMSPKKVRLVTNFLPGNEVEKALNYLRFVNKAAVRPLVKLINSAVANAEHNFGFMVKDLFIKTIIVNDGPFLKRWQPKAYGRAGMIRKRSSHIKLILGVSPGAKKKTVKQETEQMTKNQAAVAEKEVKPEEKKTEKPKTFQKGRDQSFKESKGFLKKFFQRKTG</sequence>
<evidence type="ECO:0000313" key="13">
    <source>
        <dbReference type="Proteomes" id="UP000178930"/>
    </source>
</evidence>
<keyword evidence="2 7" id="KW-0699">rRNA-binding</keyword>
<dbReference type="HAMAP" id="MF_01331_B">
    <property type="entry name" value="Ribosomal_uL22_B"/>
    <property type="match status" value="1"/>
</dbReference>
<dbReference type="InterPro" id="IPR047867">
    <property type="entry name" value="Ribosomal_uL22_bac/org-type"/>
</dbReference>
<evidence type="ECO:0000256" key="10">
    <source>
        <dbReference type="RuleBase" id="RU004008"/>
    </source>
</evidence>
<evidence type="ECO:0000256" key="3">
    <source>
        <dbReference type="ARBA" id="ARBA00022884"/>
    </source>
</evidence>
<comment type="subunit">
    <text evidence="7 9">Part of the 50S ribosomal subunit.</text>
</comment>
<evidence type="ECO:0000313" key="12">
    <source>
        <dbReference type="EMBL" id="OGY44339.1"/>
    </source>
</evidence>
<dbReference type="Proteomes" id="UP000178930">
    <property type="component" value="Unassembled WGS sequence"/>
</dbReference>
<dbReference type="GO" id="GO:0003735">
    <property type="term" value="F:structural constituent of ribosome"/>
    <property type="evidence" value="ECO:0007669"/>
    <property type="project" value="InterPro"/>
</dbReference>
<evidence type="ECO:0000256" key="11">
    <source>
        <dbReference type="SAM" id="MobiDB-lite"/>
    </source>
</evidence>
<dbReference type="AlphaFoldDB" id="A0A1G1XW86"/>